<dbReference type="PANTHER" id="PTHR48435:SF1">
    <property type="entry name" value="POLYPROTEIN"/>
    <property type="match status" value="1"/>
</dbReference>
<dbReference type="AlphaFoldDB" id="A0A9D3VQH1"/>
<organism evidence="2 3">
    <name type="scientific">Gossypium stocksii</name>
    <dbReference type="NCBI Taxonomy" id="47602"/>
    <lineage>
        <taxon>Eukaryota</taxon>
        <taxon>Viridiplantae</taxon>
        <taxon>Streptophyta</taxon>
        <taxon>Embryophyta</taxon>
        <taxon>Tracheophyta</taxon>
        <taxon>Spermatophyta</taxon>
        <taxon>Magnoliopsida</taxon>
        <taxon>eudicotyledons</taxon>
        <taxon>Gunneridae</taxon>
        <taxon>Pentapetalae</taxon>
        <taxon>rosids</taxon>
        <taxon>malvids</taxon>
        <taxon>Malvales</taxon>
        <taxon>Malvaceae</taxon>
        <taxon>Malvoideae</taxon>
        <taxon>Gossypium</taxon>
    </lineage>
</organism>
<gene>
    <name evidence="2" type="ORF">J1N35_018654</name>
</gene>
<proteinExistence type="predicted"/>
<dbReference type="PANTHER" id="PTHR48435">
    <property type="entry name" value="POLYPROTEIN"/>
    <property type="match status" value="1"/>
</dbReference>
<keyword evidence="3" id="KW-1185">Reference proteome</keyword>
<evidence type="ECO:0000256" key="1">
    <source>
        <dbReference type="SAM" id="MobiDB-lite"/>
    </source>
</evidence>
<accession>A0A9D3VQH1</accession>
<protein>
    <submittedName>
        <fullName evidence="2">Uncharacterized protein</fullName>
    </submittedName>
</protein>
<reference evidence="2 3" key="1">
    <citation type="journal article" date="2021" name="Plant Biotechnol. J.">
        <title>Multi-omics assisted identification of the key and species-specific regulatory components of drought-tolerant mechanisms in Gossypium stocksii.</title>
        <authorList>
            <person name="Yu D."/>
            <person name="Ke L."/>
            <person name="Zhang D."/>
            <person name="Wu Y."/>
            <person name="Sun Y."/>
            <person name="Mei J."/>
            <person name="Sun J."/>
            <person name="Sun Y."/>
        </authorList>
    </citation>
    <scope>NUCLEOTIDE SEQUENCE [LARGE SCALE GENOMIC DNA]</scope>
    <source>
        <strain evidence="3">cv. E1</strain>
        <tissue evidence="2">Leaf</tissue>
    </source>
</reference>
<name>A0A9D3VQH1_9ROSI</name>
<feature type="compositionally biased region" description="Pro residues" evidence="1">
    <location>
        <begin position="162"/>
        <end position="175"/>
    </location>
</feature>
<sequence length="243" mass="27430">MTETSSSRPSVSKALVSISLIQNSLNQVREYVQASKFDSHLITGDTIEKFVNLEIPLEFPKEWSDVGYTHIHFGAIRLALNYHGTEGDRFATCIDRMDHNVSKPRKRESKKNSSQDEFCKRYMNRDPSIGPLGEDNGKFFYLIDYFAKLPQPNQNLPADSDPLPPPKSGPLPAPKRPQKSLSLPQYVCMYVCINLQIHHTNTNFHPYKNSLNKGILILPKFPPIQTDESGKPAKISTSEATLN</sequence>
<evidence type="ECO:0000313" key="2">
    <source>
        <dbReference type="EMBL" id="KAH1091397.1"/>
    </source>
</evidence>
<dbReference type="Proteomes" id="UP000828251">
    <property type="component" value="Unassembled WGS sequence"/>
</dbReference>
<evidence type="ECO:0000313" key="3">
    <source>
        <dbReference type="Proteomes" id="UP000828251"/>
    </source>
</evidence>
<feature type="region of interest" description="Disordered" evidence="1">
    <location>
        <begin position="153"/>
        <end position="178"/>
    </location>
</feature>
<comment type="caution">
    <text evidence="2">The sequence shown here is derived from an EMBL/GenBank/DDBJ whole genome shotgun (WGS) entry which is preliminary data.</text>
</comment>
<dbReference type="EMBL" id="JAIQCV010000006">
    <property type="protein sequence ID" value="KAH1091397.1"/>
    <property type="molecule type" value="Genomic_DNA"/>
</dbReference>
<dbReference type="InterPro" id="IPR053098">
    <property type="entry name" value="Petuviruses_polyprotein"/>
</dbReference>